<reference evidence="1" key="1">
    <citation type="journal article" date="2014" name="Front. Microbiol.">
        <title>High frequency of phylogenetically diverse reductive dehalogenase-homologous genes in deep subseafloor sedimentary metagenomes.</title>
        <authorList>
            <person name="Kawai M."/>
            <person name="Futagami T."/>
            <person name="Toyoda A."/>
            <person name="Takaki Y."/>
            <person name="Nishi S."/>
            <person name="Hori S."/>
            <person name="Arai W."/>
            <person name="Tsubouchi T."/>
            <person name="Morono Y."/>
            <person name="Uchiyama I."/>
            <person name="Ito T."/>
            <person name="Fujiyama A."/>
            <person name="Inagaki F."/>
            <person name="Takami H."/>
        </authorList>
    </citation>
    <scope>NUCLEOTIDE SEQUENCE</scope>
    <source>
        <strain evidence="1">Expedition CK06-06</strain>
    </source>
</reference>
<dbReference type="EMBL" id="BARW01016844">
    <property type="protein sequence ID" value="GAI95824.1"/>
    <property type="molecule type" value="Genomic_DNA"/>
</dbReference>
<dbReference type="AlphaFoldDB" id="X1UTZ7"/>
<protein>
    <submittedName>
        <fullName evidence="1">Uncharacterized protein</fullName>
    </submittedName>
</protein>
<comment type="caution">
    <text evidence="1">The sequence shown here is derived from an EMBL/GenBank/DDBJ whole genome shotgun (WGS) entry which is preliminary data.</text>
</comment>
<gene>
    <name evidence="1" type="ORF">S12H4_29236</name>
</gene>
<name>X1UTZ7_9ZZZZ</name>
<organism evidence="1">
    <name type="scientific">marine sediment metagenome</name>
    <dbReference type="NCBI Taxonomy" id="412755"/>
    <lineage>
        <taxon>unclassified sequences</taxon>
        <taxon>metagenomes</taxon>
        <taxon>ecological metagenomes</taxon>
    </lineage>
</organism>
<sequence>MATPVAATVLSSVVNTSRKVSSDIEERMPGKELTPYQPPAATYANEESWDIDWNEDGLPTKIVVHRNAART</sequence>
<proteinExistence type="predicted"/>
<evidence type="ECO:0000313" key="1">
    <source>
        <dbReference type="EMBL" id="GAI95824.1"/>
    </source>
</evidence>
<feature type="non-terminal residue" evidence="1">
    <location>
        <position position="71"/>
    </location>
</feature>
<accession>X1UTZ7</accession>